<organism evidence="2 3">
    <name type="scientific">Lupinus angustifolius</name>
    <name type="common">Narrow-leaved blue lupine</name>
    <dbReference type="NCBI Taxonomy" id="3871"/>
    <lineage>
        <taxon>Eukaryota</taxon>
        <taxon>Viridiplantae</taxon>
        <taxon>Streptophyta</taxon>
        <taxon>Embryophyta</taxon>
        <taxon>Tracheophyta</taxon>
        <taxon>Spermatophyta</taxon>
        <taxon>Magnoliopsida</taxon>
        <taxon>eudicotyledons</taxon>
        <taxon>Gunneridae</taxon>
        <taxon>Pentapetalae</taxon>
        <taxon>rosids</taxon>
        <taxon>fabids</taxon>
        <taxon>Fabales</taxon>
        <taxon>Fabaceae</taxon>
        <taxon>Papilionoideae</taxon>
        <taxon>50 kb inversion clade</taxon>
        <taxon>genistoids sensu lato</taxon>
        <taxon>core genistoids</taxon>
        <taxon>Genisteae</taxon>
        <taxon>Lupinus</taxon>
    </lineage>
</organism>
<proteinExistence type="predicted"/>
<dbReference type="AlphaFoldDB" id="A0A4P1QVT8"/>
<dbReference type="Proteomes" id="UP000188354">
    <property type="component" value="Chromosome LG16"/>
</dbReference>
<dbReference type="Gramene" id="OIV95624">
    <property type="protein sequence ID" value="OIV95624"/>
    <property type="gene ID" value="TanjilG_23855"/>
</dbReference>
<keyword evidence="3" id="KW-1185">Reference proteome</keyword>
<reference evidence="2 3" key="1">
    <citation type="journal article" date="2017" name="Plant Biotechnol. J.">
        <title>A comprehensive draft genome sequence for lupin (Lupinus angustifolius), an emerging health food: insights into plant-microbe interactions and legume evolution.</title>
        <authorList>
            <person name="Hane J.K."/>
            <person name="Ming Y."/>
            <person name="Kamphuis L.G."/>
            <person name="Nelson M.N."/>
            <person name="Garg G."/>
            <person name="Atkins C.A."/>
            <person name="Bayer P.E."/>
            <person name="Bravo A."/>
            <person name="Bringans S."/>
            <person name="Cannon S."/>
            <person name="Edwards D."/>
            <person name="Foley R."/>
            <person name="Gao L.L."/>
            <person name="Harrison M.J."/>
            <person name="Huang W."/>
            <person name="Hurgobin B."/>
            <person name="Li S."/>
            <person name="Liu C.W."/>
            <person name="McGrath A."/>
            <person name="Morahan G."/>
            <person name="Murray J."/>
            <person name="Weller J."/>
            <person name="Jian J."/>
            <person name="Singh K.B."/>
        </authorList>
    </citation>
    <scope>NUCLEOTIDE SEQUENCE [LARGE SCALE GENOMIC DNA]</scope>
    <source>
        <strain evidence="3">cv. Tanjil</strain>
        <tissue evidence="2">Whole plant</tissue>
    </source>
</reference>
<dbReference type="EMBL" id="CM007376">
    <property type="protein sequence ID" value="OIV95624.1"/>
    <property type="molecule type" value="Genomic_DNA"/>
</dbReference>
<evidence type="ECO:0000313" key="2">
    <source>
        <dbReference type="EMBL" id="OIV95624.1"/>
    </source>
</evidence>
<gene>
    <name evidence="2" type="ORF">TanjilG_23855</name>
</gene>
<protein>
    <submittedName>
        <fullName evidence="2">Uncharacterized protein</fullName>
    </submittedName>
</protein>
<keyword evidence="1" id="KW-0175">Coiled coil</keyword>
<feature type="coiled-coil region" evidence="1">
    <location>
        <begin position="19"/>
        <end position="102"/>
    </location>
</feature>
<accession>A0A4P1QVT8</accession>
<name>A0A4P1QVT8_LUPAN</name>
<evidence type="ECO:0000313" key="3">
    <source>
        <dbReference type="Proteomes" id="UP000188354"/>
    </source>
</evidence>
<evidence type="ECO:0000256" key="1">
    <source>
        <dbReference type="SAM" id="Coils"/>
    </source>
</evidence>
<sequence>MNSNNEPQKNTKKWVAFKEQNDSQQIKNFTDEIQNTKKQVSALEIAAMKFKLDHRKALGLAEDQKMKIEELNAKIIQLQDQNQKLELENQQLNEKLDCKIHIEEEFLKTISDLSKDVKQKERSQELAGTCKTQEAINNELKKDPKQKRVMNKVEESTCCIV</sequence>